<protein>
    <submittedName>
        <fullName evidence="1">Uncharacterized protein</fullName>
    </submittedName>
</protein>
<evidence type="ECO:0000313" key="2">
    <source>
        <dbReference type="Proteomes" id="UP000008311"/>
    </source>
</evidence>
<accession>B9SQ37</accession>
<organism evidence="1 2">
    <name type="scientific">Ricinus communis</name>
    <name type="common">Castor bean</name>
    <dbReference type="NCBI Taxonomy" id="3988"/>
    <lineage>
        <taxon>Eukaryota</taxon>
        <taxon>Viridiplantae</taxon>
        <taxon>Streptophyta</taxon>
        <taxon>Embryophyta</taxon>
        <taxon>Tracheophyta</taxon>
        <taxon>Spermatophyta</taxon>
        <taxon>Magnoliopsida</taxon>
        <taxon>eudicotyledons</taxon>
        <taxon>Gunneridae</taxon>
        <taxon>Pentapetalae</taxon>
        <taxon>rosids</taxon>
        <taxon>fabids</taxon>
        <taxon>Malpighiales</taxon>
        <taxon>Euphorbiaceae</taxon>
        <taxon>Acalyphoideae</taxon>
        <taxon>Acalypheae</taxon>
        <taxon>Ricinus</taxon>
    </lineage>
</organism>
<keyword evidence="2" id="KW-1185">Reference proteome</keyword>
<reference evidence="2" key="1">
    <citation type="journal article" date="2010" name="Nat. Biotechnol.">
        <title>Draft genome sequence of the oilseed species Ricinus communis.</title>
        <authorList>
            <person name="Chan A.P."/>
            <person name="Crabtree J."/>
            <person name="Zhao Q."/>
            <person name="Lorenzi H."/>
            <person name="Orvis J."/>
            <person name="Puiu D."/>
            <person name="Melake-Berhan A."/>
            <person name="Jones K.M."/>
            <person name="Redman J."/>
            <person name="Chen G."/>
            <person name="Cahoon E.B."/>
            <person name="Gedil M."/>
            <person name="Stanke M."/>
            <person name="Haas B.J."/>
            <person name="Wortman J.R."/>
            <person name="Fraser-Liggett C.M."/>
            <person name="Ravel J."/>
            <person name="Rabinowicz P.D."/>
        </authorList>
    </citation>
    <scope>NUCLEOTIDE SEQUENCE [LARGE SCALE GENOMIC DNA]</scope>
    <source>
        <strain evidence="2">cv. Hale</strain>
    </source>
</reference>
<dbReference type="AlphaFoldDB" id="B9SQ37"/>
<gene>
    <name evidence="1" type="ORF">RCOM_0644370</name>
</gene>
<dbReference type="InParanoid" id="B9SQ37"/>
<proteinExistence type="predicted"/>
<name>B9SQ37_RICCO</name>
<sequence length="111" mass="12306">MHTSAIFQSQNAKNICSSTLLPMNVTNFNIPAIIKHVPNLMDRNTRQDCKKQRRLMEAVYTRHHLSVSIVNGTRADDTCVRVKTSSSAREQVVTVVQRIAIVAIASGGCLQ</sequence>
<evidence type="ECO:0000313" key="1">
    <source>
        <dbReference type="EMBL" id="EEF34286.1"/>
    </source>
</evidence>
<dbReference type="EMBL" id="EQ974076">
    <property type="protein sequence ID" value="EEF34286.1"/>
    <property type="molecule type" value="Genomic_DNA"/>
</dbReference>
<dbReference type="Proteomes" id="UP000008311">
    <property type="component" value="Unassembled WGS sequence"/>
</dbReference>